<name>A0A2S7WE63_9FLAO</name>
<feature type="signal peptide" evidence="1">
    <location>
        <begin position="1"/>
        <end position="20"/>
    </location>
</feature>
<evidence type="ECO:0000313" key="3">
    <source>
        <dbReference type="Proteomes" id="UP000237608"/>
    </source>
</evidence>
<comment type="caution">
    <text evidence="2">The sequence shown here is derived from an EMBL/GenBank/DDBJ whole genome shotgun (WGS) entry which is preliminary data.</text>
</comment>
<reference evidence="2 3" key="1">
    <citation type="submission" date="2016-12" db="EMBL/GenBank/DDBJ databases">
        <title>Trade-off between light-utilization and light-protection in marine flavobacteria.</title>
        <authorList>
            <person name="Kumagai Y."/>
            <person name="Yoshizawa S."/>
            <person name="Kogure K."/>
            <person name="Iwasaki W."/>
        </authorList>
    </citation>
    <scope>NUCLEOTIDE SEQUENCE [LARGE SCALE GENOMIC DNA]</scope>
    <source>
        <strain evidence="2 3">KCTC 22729</strain>
    </source>
</reference>
<dbReference type="Proteomes" id="UP000237608">
    <property type="component" value="Unassembled WGS sequence"/>
</dbReference>
<feature type="chain" id="PRO_5015454278" evidence="1">
    <location>
        <begin position="21"/>
        <end position="185"/>
    </location>
</feature>
<dbReference type="RefSeq" id="WP_105046708.1">
    <property type="nucleotide sequence ID" value="NZ_CP150662.1"/>
</dbReference>
<evidence type="ECO:0000256" key="1">
    <source>
        <dbReference type="SAM" id="SignalP"/>
    </source>
</evidence>
<accession>A0A2S7WE63</accession>
<gene>
    <name evidence="2" type="ORF">BTO13_10125</name>
</gene>
<dbReference type="EMBL" id="MSCL01000001">
    <property type="protein sequence ID" value="PQJ75561.1"/>
    <property type="molecule type" value="Genomic_DNA"/>
</dbReference>
<keyword evidence="3" id="KW-1185">Reference proteome</keyword>
<dbReference type="OrthoDB" id="713689at2"/>
<evidence type="ECO:0000313" key="2">
    <source>
        <dbReference type="EMBL" id="PQJ75561.1"/>
    </source>
</evidence>
<sequence length="185" mass="19641">MKKYIFLFSSLVIMSLTSCSSDNPEIVNEEELITTLKVTLTPQGGGSVVTLQLQDLDGDGPNAPVTTVSGPLLANTTYTGVTQVLNETESPAEDITLEVEEEGDEHQFFYTFSNSIATINYTDVDKNGRPIGITFNLTTTTAGIGNLTVTLRHEPNKTASGVSAGNITNAGGETDVEATFSLTVN</sequence>
<keyword evidence="1" id="KW-0732">Signal</keyword>
<proteinExistence type="predicted"/>
<dbReference type="PROSITE" id="PS51257">
    <property type="entry name" value="PROKAR_LIPOPROTEIN"/>
    <property type="match status" value="1"/>
</dbReference>
<dbReference type="AlphaFoldDB" id="A0A2S7WE63"/>
<organism evidence="2 3">
    <name type="scientific">Polaribacter gangjinensis</name>
    <dbReference type="NCBI Taxonomy" id="574710"/>
    <lineage>
        <taxon>Bacteria</taxon>
        <taxon>Pseudomonadati</taxon>
        <taxon>Bacteroidota</taxon>
        <taxon>Flavobacteriia</taxon>
        <taxon>Flavobacteriales</taxon>
        <taxon>Flavobacteriaceae</taxon>
    </lineage>
</organism>
<protein>
    <submittedName>
        <fullName evidence="2">Type 1 periplasmic binding fold superfamily protein</fullName>
    </submittedName>
</protein>